<sequence>MAYNHISQSRHRPKYLANRCLLDVFEGISCGNRPAYRSQHCLSLMTIEGALRGYDLLNSLNFHQIQCSHATSNRWNRTVILDTPRNQFSESHRPCAQWCLSSHSMQVILKHARAATQPCIRDPCRHPMADRRENISPHMPPTPTQYPGEIHSSR</sequence>
<evidence type="ECO:0000256" key="1">
    <source>
        <dbReference type="SAM" id="MobiDB-lite"/>
    </source>
</evidence>
<dbReference type="EMBL" id="ML977310">
    <property type="protein sequence ID" value="KAF2122830.1"/>
    <property type="molecule type" value="Genomic_DNA"/>
</dbReference>
<gene>
    <name evidence="2" type="ORF">BDV96DRAFT_8528</name>
</gene>
<keyword evidence="3" id="KW-1185">Reference proteome</keyword>
<feature type="region of interest" description="Disordered" evidence="1">
    <location>
        <begin position="130"/>
        <end position="154"/>
    </location>
</feature>
<proteinExistence type="predicted"/>
<evidence type="ECO:0000313" key="2">
    <source>
        <dbReference type="EMBL" id="KAF2122830.1"/>
    </source>
</evidence>
<evidence type="ECO:0000313" key="3">
    <source>
        <dbReference type="Proteomes" id="UP000799770"/>
    </source>
</evidence>
<name>A0A6A5ZT37_9PLEO</name>
<dbReference type="Proteomes" id="UP000799770">
    <property type="component" value="Unassembled WGS sequence"/>
</dbReference>
<reference evidence="2" key="1">
    <citation type="journal article" date="2020" name="Stud. Mycol.">
        <title>101 Dothideomycetes genomes: a test case for predicting lifestyles and emergence of pathogens.</title>
        <authorList>
            <person name="Haridas S."/>
            <person name="Albert R."/>
            <person name="Binder M."/>
            <person name="Bloem J."/>
            <person name="Labutti K."/>
            <person name="Salamov A."/>
            <person name="Andreopoulos B."/>
            <person name="Baker S."/>
            <person name="Barry K."/>
            <person name="Bills G."/>
            <person name="Bluhm B."/>
            <person name="Cannon C."/>
            <person name="Castanera R."/>
            <person name="Culley D."/>
            <person name="Daum C."/>
            <person name="Ezra D."/>
            <person name="Gonzalez J."/>
            <person name="Henrissat B."/>
            <person name="Kuo A."/>
            <person name="Liang C."/>
            <person name="Lipzen A."/>
            <person name="Lutzoni F."/>
            <person name="Magnuson J."/>
            <person name="Mondo S."/>
            <person name="Nolan M."/>
            <person name="Ohm R."/>
            <person name="Pangilinan J."/>
            <person name="Park H.-J."/>
            <person name="Ramirez L."/>
            <person name="Alfaro M."/>
            <person name="Sun H."/>
            <person name="Tritt A."/>
            <person name="Yoshinaga Y."/>
            <person name="Zwiers L.-H."/>
            <person name="Turgeon B."/>
            <person name="Goodwin S."/>
            <person name="Spatafora J."/>
            <person name="Crous P."/>
            <person name="Grigoriev I."/>
        </authorList>
    </citation>
    <scope>NUCLEOTIDE SEQUENCE</scope>
    <source>
        <strain evidence="2">CBS 627.86</strain>
    </source>
</reference>
<accession>A0A6A5ZT37</accession>
<organism evidence="2 3">
    <name type="scientific">Lophiotrema nucula</name>
    <dbReference type="NCBI Taxonomy" id="690887"/>
    <lineage>
        <taxon>Eukaryota</taxon>
        <taxon>Fungi</taxon>
        <taxon>Dikarya</taxon>
        <taxon>Ascomycota</taxon>
        <taxon>Pezizomycotina</taxon>
        <taxon>Dothideomycetes</taxon>
        <taxon>Pleosporomycetidae</taxon>
        <taxon>Pleosporales</taxon>
        <taxon>Lophiotremataceae</taxon>
        <taxon>Lophiotrema</taxon>
    </lineage>
</organism>
<protein>
    <submittedName>
        <fullName evidence="2">Uncharacterized protein</fullName>
    </submittedName>
</protein>
<dbReference type="AlphaFoldDB" id="A0A6A5ZT37"/>